<dbReference type="SUPFAM" id="SSF46785">
    <property type="entry name" value="Winged helix' DNA-binding domain"/>
    <property type="match status" value="1"/>
</dbReference>
<name>A0ABS6YVL4_9ACTN</name>
<evidence type="ECO:0000259" key="1">
    <source>
        <dbReference type="PROSITE" id="PS51063"/>
    </source>
</evidence>
<dbReference type="InterPro" id="IPR036390">
    <property type="entry name" value="WH_DNA-bd_sf"/>
</dbReference>
<dbReference type="Gene3D" id="1.10.10.10">
    <property type="entry name" value="Winged helix-like DNA-binding domain superfamily/Winged helix DNA-binding domain"/>
    <property type="match status" value="1"/>
</dbReference>
<organism evidence="2 3">
    <name type="scientific">Streptomyces anatolicus</name>
    <dbReference type="NCBI Taxonomy" id="2675858"/>
    <lineage>
        <taxon>Bacteria</taxon>
        <taxon>Bacillati</taxon>
        <taxon>Actinomycetota</taxon>
        <taxon>Actinomycetes</taxon>
        <taxon>Kitasatosporales</taxon>
        <taxon>Streptomycetaceae</taxon>
        <taxon>Streptomyces</taxon>
    </lineage>
</organism>
<feature type="domain" description="HTH crp-type" evidence="1">
    <location>
        <begin position="1"/>
        <end position="47"/>
    </location>
</feature>
<gene>
    <name evidence="2" type="ORF">GKQ77_28635</name>
</gene>
<dbReference type="Pfam" id="PF13545">
    <property type="entry name" value="HTH_Crp_2"/>
    <property type="match status" value="1"/>
</dbReference>
<dbReference type="InterPro" id="IPR012318">
    <property type="entry name" value="HTH_CRP"/>
</dbReference>
<accession>A0ABS6YVL4</accession>
<dbReference type="Proteomes" id="UP001197114">
    <property type="component" value="Unassembled WGS sequence"/>
</dbReference>
<evidence type="ECO:0000313" key="2">
    <source>
        <dbReference type="EMBL" id="MBW5425479.1"/>
    </source>
</evidence>
<evidence type="ECO:0000313" key="3">
    <source>
        <dbReference type="Proteomes" id="UP001197114"/>
    </source>
</evidence>
<dbReference type="EMBL" id="WMBF01000524">
    <property type="protein sequence ID" value="MBW5425479.1"/>
    <property type="molecule type" value="Genomic_DNA"/>
</dbReference>
<protein>
    <submittedName>
        <fullName evidence="2">Helix-turn-helix domain-containing protein</fullName>
    </submittedName>
</protein>
<sequence>MTVPLTSRELAGTIGVSREMVARLLRDLRASGALITKGRTLVVVRPDVLRRVAALPDSEEDAHPHP</sequence>
<dbReference type="PROSITE" id="PS51063">
    <property type="entry name" value="HTH_CRP_2"/>
    <property type="match status" value="1"/>
</dbReference>
<comment type="caution">
    <text evidence="2">The sequence shown here is derived from an EMBL/GenBank/DDBJ whole genome shotgun (WGS) entry which is preliminary data.</text>
</comment>
<dbReference type="SMART" id="SM00419">
    <property type="entry name" value="HTH_CRP"/>
    <property type="match status" value="1"/>
</dbReference>
<reference evidence="2 3" key="1">
    <citation type="submission" date="2019-11" db="EMBL/GenBank/DDBJ databases">
        <authorList>
            <person name="Ay H."/>
        </authorList>
    </citation>
    <scope>NUCLEOTIDE SEQUENCE [LARGE SCALE GENOMIC DNA]</scope>
    <source>
        <strain evidence="2 3">BG9H</strain>
    </source>
</reference>
<proteinExistence type="predicted"/>
<keyword evidence="3" id="KW-1185">Reference proteome</keyword>
<dbReference type="InterPro" id="IPR036388">
    <property type="entry name" value="WH-like_DNA-bd_sf"/>
</dbReference>